<reference evidence="1" key="1">
    <citation type="submission" date="2022-02" db="EMBL/GenBank/DDBJ databases">
        <authorList>
            <person name="Henning P.M."/>
            <person name="McCubbin A.G."/>
            <person name="Shore J.S."/>
        </authorList>
    </citation>
    <scope>NUCLEOTIDE SEQUENCE</scope>
    <source>
        <strain evidence="1">F60SS</strain>
        <tissue evidence="1">Leaves</tissue>
    </source>
</reference>
<dbReference type="OrthoDB" id="676979at2759"/>
<accession>A0A9Q0FNK5</accession>
<evidence type="ECO:0000313" key="1">
    <source>
        <dbReference type="EMBL" id="KAJ4834790.1"/>
    </source>
</evidence>
<evidence type="ECO:0008006" key="3">
    <source>
        <dbReference type="Google" id="ProtNLM"/>
    </source>
</evidence>
<dbReference type="Gene3D" id="1.10.510.10">
    <property type="entry name" value="Transferase(Phosphotransferase) domain 1"/>
    <property type="match status" value="1"/>
</dbReference>
<gene>
    <name evidence="1" type="ORF">Tsubulata_034643</name>
</gene>
<sequence>MTSFIGQNTLLKDVIDPHIPVPEGHVAEGVASITKMAFSCLSADPSSRPTMRQISLELTAGGLHCQSPFLK</sequence>
<protein>
    <recommendedName>
        <fullName evidence="3">Serine-threonine/tyrosine-protein kinase catalytic domain-containing protein</fullName>
    </recommendedName>
</protein>
<reference evidence="1" key="2">
    <citation type="journal article" date="2023" name="Plants (Basel)">
        <title>Annotation of the Turnera subulata (Passifloraceae) Draft Genome Reveals the S-Locus Evolved after the Divergence of Turneroideae from Passifloroideae in a Stepwise Manner.</title>
        <authorList>
            <person name="Henning P.M."/>
            <person name="Roalson E.H."/>
            <person name="Mir W."/>
            <person name="McCubbin A.G."/>
            <person name="Shore J.S."/>
        </authorList>
    </citation>
    <scope>NUCLEOTIDE SEQUENCE</scope>
    <source>
        <strain evidence="1">F60SS</strain>
    </source>
</reference>
<dbReference type="EMBL" id="JAKUCV010004621">
    <property type="protein sequence ID" value="KAJ4834790.1"/>
    <property type="molecule type" value="Genomic_DNA"/>
</dbReference>
<organism evidence="1 2">
    <name type="scientific">Turnera subulata</name>
    <dbReference type="NCBI Taxonomy" id="218843"/>
    <lineage>
        <taxon>Eukaryota</taxon>
        <taxon>Viridiplantae</taxon>
        <taxon>Streptophyta</taxon>
        <taxon>Embryophyta</taxon>
        <taxon>Tracheophyta</taxon>
        <taxon>Spermatophyta</taxon>
        <taxon>Magnoliopsida</taxon>
        <taxon>eudicotyledons</taxon>
        <taxon>Gunneridae</taxon>
        <taxon>Pentapetalae</taxon>
        <taxon>rosids</taxon>
        <taxon>fabids</taxon>
        <taxon>Malpighiales</taxon>
        <taxon>Passifloraceae</taxon>
        <taxon>Turnera</taxon>
    </lineage>
</organism>
<proteinExistence type="predicted"/>
<dbReference type="AlphaFoldDB" id="A0A9Q0FNK5"/>
<name>A0A9Q0FNK5_9ROSI</name>
<evidence type="ECO:0000313" key="2">
    <source>
        <dbReference type="Proteomes" id="UP001141552"/>
    </source>
</evidence>
<comment type="caution">
    <text evidence="1">The sequence shown here is derived from an EMBL/GenBank/DDBJ whole genome shotgun (WGS) entry which is preliminary data.</text>
</comment>
<dbReference type="Proteomes" id="UP001141552">
    <property type="component" value="Unassembled WGS sequence"/>
</dbReference>
<keyword evidence="2" id="KW-1185">Reference proteome</keyword>